<dbReference type="SMART" id="SM00367">
    <property type="entry name" value="LRR_CC"/>
    <property type="match status" value="8"/>
</dbReference>
<dbReference type="InterPro" id="IPR032675">
    <property type="entry name" value="LRR_dom_sf"/>
</dbReference>
<comment type="caution">
    <text evidence="2">The sequence shown here is derived from an EMBL/GenBank/DDBJ whole genome shotgun (WGS) entry which is preliminary data.</text>
</comment>
<protein>
    <submittedName>
        <fullName evidence="2">F-box/LRR-repeat protein</fullName>
    </submittedName>
</protein>
<proteinExistence type="predicted"/>
<evidence type="ECO:0000313" key="3">
    <source>
        <dbReference type="Proteomes" id="UP000236291"/>
    </source>
</evidence>
<dbReference type="Pfam" id="PF25372">
    <property type="entry name" value="DUF7885"/>
    <property type="match status" value="1"/>
</dbReference>
<dbReference type="PANTHER" id="PTHR13318">
    <property type="entry name" value="PARTNER OF PAIRED, ISOFORM B-RELATED"/>
    <property type="match status" value="1"/>
</dbReference>
<dbReference type="Gramene" id="Tp57577_TGAC_v2_mRNA15686">
    <property type="protein sequence ID" value="Tp57577_TGAC_v2_mRNA15686"/>
    <property type="gene ID" value="Tp57577_TGAC_v2_gene15180"/>
</dbReference>
<evidence type="ECO:0000313" key="2">
    <source>
        <dbReference type="EMBL" id="PNY12581.1"/>
    </source>
</evidence>
<dbReference type="SUPFAM" id="SSF52047">
    <property type="entry name" value="RNI-like"/>
    <property type="match status" value="2"/>
</dbReference>
<dbReference type="Proteomes" id="UP000236291">
    <property type="component" value="Unassembled WGS sequence"/>
</dbReference>
<accession>A0A2K3PBA5</accession>
<reference evidence="2 3" key="2">
    <citation type="journal article" date="2017" name="Front. Plant Sci.">
        <title>Gene Classification and Mining of Molecular Markers Useful in Red Clover (Trifolium pratense) Breeding.</title>
        <authorList>
            <person name="Istvanek J."/>
            <person name="Dluhosova J."/>
            <person name="Dluhos P."/>
            <person name="Patkova L."/>
            <person name="Nedelnik J."/>
            <person name="Repkova J."/>
        </authorList>
    </citation>
    <scope>NUCLEOTIDE SEQUENCE [LARGE SCALE GENOMIC DNA]</scope>
    <source>
        <strain evidence="3">cv. Tatra</strain>
        <tissue evidence="2">Young leaves</tissue>
    </source>
</reference>
<dbReference type="InterPro" id="IPR006553">
    <property type="entry name" value="Leu-rich_rpt_Cys-con_subtyp"/>
</dbReference>
<dbReference type="STRING" id="57577.A0A2K3PBA5"/>
<dbReference type="EMBL" id="ASHM01005390">
    <property type="protein sequence ID" value="PNY12581.1"/>
    <property type="molecule type" value="Genomic_DNA"/>
</dbReference>
<name>A0A2K3PBA5_TRIPR</name>
<evidence type="ECO:0000259" key="1">
    <source>
        <dbReference type="Pfam" id="PF25372"/>
    </source>
</evidence>
<organism evidence="2 3">
    <name type="scientific">Trifolium pratense</name>
    <name type="common">Red clover</name>
    <dbReference type="NCBI Taxonomy" id="57577"/>
    <lineage>
        <taxon>Eukaryota</taxon>
        <taxon>Viridiplantae</taxon>
        <taxon>Streptophyta</taxon>
        <taxon>Embryophyta</taxon>
        <taxon>Tracheophyta</taxon>
        <taxon>Spermatophyta</taxon>
        <taxon>Magnoliopsida</taxon>
        <taxon>eudicotyledons</taxon>
        <taxon>Gunneridae</taxon>
        <taxon>Pentapetalae</taxon>
        <taxon>rosids</taxon>
        <taxon>fabids</taxon>
        <taxon>Fabales</taxon>
        <taxon>Fabaceae</taxon>
        <taxon>Papilionoideae</taxon>
        <taxon>50 kb inversion clade</taxon>
        <taxon>NPAAA clade</taxon>
        <taxon>Hologalegina</taxon>
        <taxon>IRL clade</taxon>
        <taxon>Trifolieae</taxon>
        <taxon>Trifolium</taxon>
    </lineage>
</organism>
<dbReference type="InterPro" id="IPR057207">
    <property type="entry name" value="FBXL15_LRR"/>
</dbReference>
<dbReference type="Gene3D" id="3.80.10.10">
    <property type="entry name" value="Ribonuclease Inhibitor"/>
    <property type="match status" value="4"/>
</dbReference>
<feature type="domain" description="F-box/LRR-repeat protein 15-like leucin rich repeat" evidence="1">
    <location>
        <begin position="173"/>
        <end position="361"/>
    </location>
</feature>
<dbReference type="GO" id="GO:0031146">
    <property type="term" value="P:SCF-dependent proteasomal ubiquitin-dependent protein catabolic process"/>
    <property type="evidence" value="ECO:0007669"/>
    <property type="project" value="TreeGrafter"/>
</dbReference>
<reference evidence="2 3" key="1">
    <citation type="journal article" date="2014" name="Am. J. Bot.">
        <title>Genome assembly and annotation for red clover (Trifolium pratense; Fabaceae).</title>
        <authorList>
            <person name="Istvanek J."/>
            <person name="Jaros M."/>
            <person name="Krenek A."/>
            <person name="Repkova J."/>
        </authorList>
    </citation>
    <scope>NUCLEOTIDE SEQUENCE [LARGE SCALE GENOMIC DNA]</scope>
    <source>
        <strain evidence="3">cv. Tatra</strain>
        <tissue evidence="2">Young leaves</tissue>
    </source>
</reference>
<dbReference type="PANTHER" id="PTHR13318:SF106">
    <property type="entry name" value="F-BOX_LRR-REPEAT PROTEIN 2"/>
    <property type="match status" value="1"/>
</dbReference>
<sequence length="580" mass="65732">MDEDLYLPNECWESILKFLSDGHGDDNHYYFQALSVASKQFLSITNHLRFSLNIYGPTRPFIHRLFKRFTNLTSLDLTCFDGDLDALLSQISCFRLNLTSLNLSDQPAIPTNGLRAFSKKITTLTSLICSNIDYIYNSDLTLISDCFPLLEVLDLSNSNPFHVDFDITNVVVNAMLMALPKLRKVNFSRYNSSINDLSLLHLCKNCEFLEEVIMLKEGLFLTQHGVASAISERTTLRSISVICTSYDDNISSYFIDSLVNLKCLTCLDLSFSRISDQLLSSIAMGGLPLTRLVLQSCTGYSYDGIFSLLFKCRCIQYLDLQKAEFLTDHHVVKLSLFLGYSVSINLSYCNILTDSSLFALVRNCASLSEIKMEHTTIGRESVGKLSKSLVDFGVSPQLKSLHLASNSWLRDESIKMFAFIFPNLQLLDLRSCHGISEEGIFHVLRTGCKIRHLNLAYCVGVKLLGMNFEVPKLKVLDLSYTLVDDETLYIISKNCCGLLQLELKCCYHVTEKGVMHVLDNCTQLREINLGYCPRVHYNIVDKMVLSKPSLRKITAPPCYYSNEKKAEFFSRHGCRLKVLY</sequence>
<gene>
    <name evidence="2" type="ORF">L195_g009214</name>
</gene>
<dbReference type="AlphaFoldDB" id="A0A2K3PBA5"/>
<dbReference type="OrthoDB" id="6066220at2759"/>
<dbReference type="GO" id="GO:0019005">
    <property type="term" value="C:SCF ubiquitin ligase complex"/>
    <property type="evidence" value="ECO:0007669"/>
    <property type="project" value="TreeGrafter"/>
</dbReference>